<evidence type="ECO:0000256" key="9">
    <source>
        <dbReference type="SAM" id="MobiDB-lite"/>
    </source>
</evidence>
<dbReference type="InterPro" id="IPR011990">
    <property type="entry name" value="TPR-like_helical_dom_sf"/>
</dbReference>
<proteinExistence type="inferred from homology"/>
<dbReference type="GO" id="GO:0005774">
    <property type="term" value="C:vacuolar membrane"/>
    <property type="evidence" value="ECO:0007669"/>
    <property type="project" value="TreeGrafter"/>
</dbReference>
<dbReference type="AlphaFoldDB" id="A0A1Z5J8C8"/>
<dbReference type="GO" id="GO:0005483">
    <property type="term" value="F:soluble NSF attachment protein activity"/>
    <property type="evidence" value="ECO:0007669"/>
    <property type="project" value="TreeGrafter"/>
</dbReference>
<feature type="compositionally biased region" description="Basic and acidic residues" evidence="9">
    <location>
        <begin position="429"/>
        <end position="441"/>
    </location>
</feature>
<dbReference type="GO" id="GO:0019905">
    <property type="term" value="F:syntaxin binding"/>
    <property type="evidence" value="ECO:0007669"/>
    <property type="project" value="TreeGrafter"/>
</dbReference>
<feature type="compositionally biased region" description="Low complexity" evidence="9">
    <location>
        <begin position="29"/>
        <end position="50"/>
    </location>
</feature>
<keyword evidence="4" id="KW-0931">ER-Golgi transport</keyword>
<dbReference type="PANTHER" id="PTHR13768">
    <property type="entry name" value="SOLUBLE NSF ATTACHMENT PROTEIN SNAP"/>
    <property type="match status" value="1"/>
</dbReference>
<dbReference type="GO" id="GO:0016192">
    <property type="term" value="P:vesicle-mediated transport"/>
    <property type="evidence" value="ECO:0007669"/>
    <property type="project" value="UniProtKB-KW"/>
</dbReference>
<dbReference type="InterPro" id="IPR000744">
    <property type="entry name" value="NSF_attach"/>
</dbReference>
<comment type="subcellular location">
    <subcellularLocation>
        <location evidence="1">Membrane</location>
        <topology evidence="1">Peripheral membrane protein</topology>
    </subcellularLocation>
</comment>
<evidence type="ECO:0000256" key="7">
    <source>
        <dbReference type="ARBA" id="ARBA00040047"/>
    </source>
</evidence>
<gene>
    <name evidence="10" type="ORF">FisN_3Lh452</name>
</gene>
<dbReference type="EMBL" id="BDSP01000016">
    <property type="protein sequence ID" value="GAX10250.1"/>
    <property type="molecule type" value="Genomic_DNA"/>
</dbReference>
<name>A0A1Z5J8C8_FISSO</name>
<dbReference type="Gene3D" id="1.25.40.10">
    <property type="entry name" value="Tetratricopeptide repeat domain"/>
    <property type="match status" value="1"/>
</dbReference>
<keyword evidence="6" id="KW-0472">Membrane</keyword>
<dbReference type="OrthoDB" id="9984275at2759"/>
<protein>
    <recommendedName>
        <fullName evidence="7">Gamma-soluble NSF attachment protein</fullName>
    </recommendedName>
    <alternativeName>
        <fullName evidence="8">N-ethylmaleimide-sensitive factor attachment protein gamma</fullName>
    </alternativeName>
</protein>
<accession>A0A1Z5J8C8</accession>
<evidence type="ECO:0000256" key="2">
    <source>
        <dbReference type="ARBA" id="ARBA00010050"/>
    </source>
</evidence>
<evidence type="ECO:0000256" key="8">
    <source>
        <dbReference type="ARBA" id="ARBA00042485"/>
    </source>
</evidence>
<dbReference type="InParanoid" id="A0A1Z5J8C8"/>
<keyword evidence="5" id="KW-0653">Protein transport</keyword>
<evidence type="ECO:0000313" key="10">
    <source>
        <dbReference type="EMBL" id="GAX10250.1"/>
    </source>
</evidence>
<dbReference type="SUPFAM" id="SSF48452">
    <property type="entry name" value="TPR-like"/>
    <property type="match status" value="1"/>
</dbReference>
<dbReference type="Proteomes" id="UP000198406">
    <property type="component" value="Unassembled WGS sequence"/>
</dbReference>
<organism evidence="10 11">
    <name type="scientific">Fistulifera solaris</name>
    <name type="common">Oleaginous diatom</name>
    <dbReference type="NCBI Taxonomy" id="1519565"/>
    <lineage>
        <taxon>Eukaryota</taxon>
        <taxon>Sar</taxon>
        <taxon>Stramenopiles</taxon>
        <taxon>Ochrophyta</taxon>
        <taxon>Bacillariophyta</taxon>
        <taxon>Bacillariophyceae</taxon>
        <taxon>Bacillariophycidae</taxon>
        <taxon>Naviculales</taxon>
        <taxon>Naviculaceae</taxon>
        <taxon>Fistulifera</taxon>
    </lineage>
</organism>
<feature type="compositionally biased region" description="Basic and acidic residues" evidence="9">
    <location>
        <begin position="451"/>
        <end position="465"/>
    </location>
</feature>
<dbReference type="Pfam" id="PF14938">
    <property type="entry name" value="SNAP"/>
    <property type="match status" value="1"/>
</dbReference>
<evidence type="ECO:0000256" key="6">
    <source>
        <dbReference type="ARBA" id="ARBA00023136"/>
    </source>
</evidence>
<reference evidence="10 11" key="1">
    <citation type="journal article" date="2015" name="Plant Cell">
        <title>Oil accumulation by the oleaginous diatom Fistulifera solaris as revealed by the genome and transcriptome.</title>
        <authorList>
            <person name="Tanaka T."/>
            <person name="Maeda Y."/>
            <person name="Veluchamy A."/>
            <person name="Tanaka M."/>
            <person name="Abida H."/>
            <person name="Marechal E."/>
            <person name="Bowler C."/>
            <person name="Muto M."/>
            <person name="Sunaga Y."/>
            <person name="Tanaka M."/>
            <person name="Yoshino T."/>
            <person name="Taniguchi T."/>
            <person name="Fukuda Y."/>
            <person name="Nemoto M."/>
            <person name="Matsumoto M."/>
            <person name="Wong P.S."/>
            <person name="Aburatani S."/>
            <person name="Fujibuchi W."/>
        </authorList>
    </citation>
    <scope>NUCLEOTIDE SEQUENCE [LARGE SCALE GENOMIC DNA]</scope>
    <source>
        <strain evidence="10 11">JPCC DA0580</strain>
    </source>
</reference>
<evidence type="ECO:0000256" key="3">
    <source>
        <dbReference type="ARBA" id="ARBA00022448"/>
    </source>
</evidence>
<evidence type="ECO:0000313" key="11">
    <source>
        <dbReference type="Proteomes" id="UP000198406"/>
    </source>
</evidence>
<comment type="caution">
    <text evidence="10">The sequence shown here is derived from an EMBL/GenBank/DDBJ whole genome shotgun (WGS) entry which is preliminary data.</text>
</comment>
<dbReference type="GO" id="GO:0006886">
    <property type="term" value="P:intracellular protein transport"/>
    <property type="evidence" value="ECO:0007669"/>
    <property type="project" value="InterPro"/>
</dbReference>
<evidence type="ECO:0000256" key="5">
    <source>
        <dbReference type="ARBA" id="ARBA00022927"/>
    </source>
</evidence>
<keyword evidence="3" id="KW-0813">Transport</keyword>
<keyword evidence="11" id="KW-1185">Reference proteome</keyword>
<evidence type="ECO:0000256" key="1">
    <source>
        <dbReference type="ARBA" id="ARBA00004170"/>
    </source>
</evidence>
<feature type="region of interest" description="Disordered" evidence="9">
    <location>
        <begin position="409"/>
        <end position="496"/>
    </location>
</feature>
<dbReference type="GO" id="GO:0031201">
    <property type="term" value="C:SNARE complex"/>
    <property type="evidence" value="ECO:0007669"/>
    <property type="project" value="TreeGrafter"/>
</dbReference>
<sequence length="496" mass="54120">MSYKKNANANRDALFGGAASKGPAPKCRSTNAAATQSTAAPTVSTASAASRGYQARSATAKPRISEEVKAAKMKEAEDYKKKASKAMERGFFTSPDPVAASTFYKRAADCYQVAQEPRLERLFRVQSGECNMTVQAWASAASDFTRAAELLLESDEDLDVEQLRRDASDMYKKAAEAWTQMGETAKAAETQIKAALSIVGNTNMNGDTSVMISKDALTALEEAVEAFVPDLFNPYARYRQTGRSAFITENETVETASPQSIQLAESHIATRSYSHEPLQQVVHMLVQQGEYPSALYAAGAASTLLERDGVSTLSLGRAYCTETILMLAQGDPVGAEERFLNRHCQNTPYLSSRECKLSEELFRAIKIRDGDALEEARDPAGSNRAALANLHESLRTLVTELRLSGVARKKLPGDEVHSKKKPSKSTSSAEKEKATKSEAPKAPETSLNDLLKQKTGYENDADEHAVQNTENLQDELDALNFEDDEASLEDDDIDLR</sequence>
<feature type="region of interest" description="Disordered" evidence="9">
    <location>
        <begin position="1"/>
        <end position="60"/>
    </location>
</feature>
<dbReference type="PANTHER" id="PTHR13768:SF2">
    <property type="entry name" value="GAMMA-SOLUBLE NSF ATTACHMENT PROTEIN"/>
    <property type="match status" value="1"/>
</dbReference>
<evidence type="ECO:0000256" key="4">
    <source>
        <dbReference type="ARBA" id="ARBA00022892"/>
    </source>
</evidence>
<comment type="similarity">
    <text evidence="2">Belongs to the SNAP family.</text>
</comment>
<feature type="compositionally biased region" description="Acidic residues" evidence="9">
    <location>
        <begin position="472"/>
        <end position="496"/>
    </location>
</feature>